<keyword evidence="2" id="KW-0812">Transmembrane</keyword>
<accession>A0A1M6NKQ7</accession>
<sequence>METTNTTNGFKHLEIIYKTFFSFCALCCFIAVLPLPLPYYTFLRIIVFIAAGIIVYYFGRQRDFHWILVFGTIQILFNPILPVHFYLKSIWIPIDIVTGILFLLLVVIRRKKKRQPEEIAQETISQPKTYSRDRIIKTSSKNNHNNE</sequence>
<dbReference type="OrthoDB" id="1123420at2"/>
<feature type="region of interest" description="Disordered" evidence="1">
    <location>
        <begin position="117"/>
        <end position="147"/>
    </location>
</feature>
<dbReference type="InterPro" id="IPR046548">
    <property type="entry name" value="DUF6804"/>
</dbReference>
<evidence type="ECO:0000256" key="2">
    <source>
        <dbReference type="SAM" id="Phobius"/>
    </source>
</evidence>
<dbReference type="STRING" id="216903.SAMN05444371_0480"/>
<protein>
    <submittedName>
        <fullName evidence="3">Uncharacterized protein</fullName>
    </submittedName>
</protein>
<feature type="transmembrane region" description="Helical" evidence="2">
    <location>
        <begin position="39"/>
        <end position="59"/>
    </location>
</feature>
<dbReference type="AlphaFoldDB" id="A0A1M6NKQ7"/>
<evidence type="ECO:0000313" key="4">
    <source>
        <dbReference type="Proteomes" id="UP000184498"/>
    </source>
</evidence>
<keyword evidence="2" id="KW-0472">Membrane</keyword>
<name>A0A1M6NKQ7_9FLAO</name>
<proteinExistence type="predicted"/>
<dbReference type="EMBL" id="FRAM01000001">
    <property type="protein sequence ID" value="SHJ96273.1"/>
    <property type="molecule type" value="Genomic_DNA"/>
</dbReference>
<keyword evidence="2" id="KW-1133">Transmembrane helix</keyword>
<feature type="compositionally biased region" description="Polar residues" evidence="1">
    <location>
        <begin position="137"/>
        <end position="147"/>
    </location>
</feature>
<dbReference type="Proteomes" id="UP000184498">
    <property type="component" value="Unassembled WGS sequence"/>
</dbReference>
<feature type="transmembrane region" description="Helical" evidence="2">
    <location>
        <begin position="15"/>
        <end position="33"/>
    </location>
</feature>
<evidence type="ECO:0000256" key="1">
    <source>
        <dbReference type="SAM" id="MobiDB-lite"/>
    </source>
</evidence>
<feature type="transmembrane region" description="Helical" evidence="2">
    <location>
        <begin position="90"/>
        <end position="108"/>
    </location>
</feature>
<organism evidence="3 4">
    <name type="scientific">Epilithonimonas mollis</name>
    <dbReference type="NCBI Taxonomy" id="216903"/>
    <lineage>
        <taxon>Bacteria</taxon>
        <taxon>Pseudomonadati</taxon>
        <taxon>Bacteroidota</taxon>
        <taxon>Flavobacteriia</taxon>
        <taxon>Flavobacteriales</taxon>
        <taxon>Weeksellaceae</taxon>
        <taxon>Chryseobacterium group</taxon>
        <taxon>Epilithonimonas</taxon>
    </lineage>
</organism>
<keyword evidence="4" id="KW-1185">Reference proteome</keyword>
<dbReference type="Pfam" id="PF20619">
    <property type="entry name" value="DUF6804"/>
    <property type="match status" value="1"/>
</dbReference>
<reference evidence="4" key="1">
    <citation type="submission" date="2016-11" db="EMBL/GenBank/DDBJ databases">
        <authorList>
            <person name="Varghese N."/>
            <person name="Submissions S."/>
        </authorList>
    </citation>
    <scope>NUCLEOTIDE SEQUENCE [LARGE SCALE GENOMIC DNA]</scope>
    <source>
        <strain evidence="4">DSM 18016</strain>
    </source>
</reference>
<gene>
    <name evidence="3" type="ORF">SAMN05444371_0480</name>
</gene>
<feature type="transmembrane region" description="Helical" evidence="2">
    <location>
        <begin position="66"/>
        <end position="84"/>
    </location>
</feature>
<dbReference type="RefSeq" id="WP_072996246.1">
    <property type="nucleotide sequence ID" value="NZ_FRAM01000001.1"/>
</dbReference>
<evidence type="ECO:0000313" key="3">
    <source>
        <dbReference type="EMBL" id="SHJ96273.1"/>
    </source>
</evidence>